<dbReference type="Gene3D" id="2.120.10.30">
    <property type="entry name" value="TolB, C-terminal domain"/>
    <property type="match status" value="1"/>
</dbReference>
<dbReference type="Pfam" id="PF00691">
    <property type="entry name" value="OmpA"/>
    <property type="match status" value="1"/>
</dbReference>
<evidence type="ECO:0000256" key="3">
    <source>
        <dbReference type="ARBA" id="ARBA00023237"/>
    </source>
</evidence>
<dbReference type="InterPro" id="IPR011990">
    <property type="entry name" value="TPR-like_helical_dom_sf"/>
</dbReference>
<dbReference type="PROSITE" id="PS51123">
    <property type="entry name" value="OMPA_2"/>
    <property type="match status" value="1"/>
</dbReference>
<dbReference type="PANTHER" id="PTHR30329">
    <property type="entry name" value="STATOR ELEMENT OF FLAGELLAR MOTOR COMPLEX"/>
    <property type="match status" value="1"/>
</dbReference>
<feature type="repeat" description="TPR" evidence="4">
    <location>
        <begin position="55"/>
        <end position="88"/>
    </location>
</feature>
<protein>
    <submittedName>
        <fullName evidence="8">OmpA family protein</fullName>
    </submittedName>
</protein>
<evidence type="ECO:0000256" key="5">
    <source>
        <dbReference type="PROSITE-ProRule" id="PRU00473"/>
    </source>
</evidence>
<comment type="subcellular location">
    <subcellularLocation>
        <location evidence="1">Cell outer membrane</location>
    </subcellularLocation>
</comment>
<dbReference type="InterPro" id="IPR019734">
    <property type="entry name" value="TPR_rpt"/>
</dbReference>
<dbReference type="SUPFAM" id="SSF103088">
    <property type="entry name" value="OmpA-like"/>
    <property type="match status" value="1"/>
</dbReference>
<dbReference type="SUPFAM" id="SSF49464">
    <property type="entry name" value="Carboxypeptidase regulatory domain-like"/>
    <property type="match status" value="1"/>
</dbReference>
<evidence type="ECO:0000259" key="7">
    <source>
        <dbReference type="PROSITE" id="PS51123"/>
    </source>
</evidence>
<evidence type="ECO:0000256" key="2">
    <source>
        <dbReference type="ARBA" id="ARBA00023136"/>
    </source>
</evidence>
<dbReference type="InterPro" id="IPR006664">
    <property type="entry name" value="OMP_bac"/>
</dbReference>
<organism evidence="8 9">
    <name type="scientific">Myroides albus</name>
    <dbReference type="NCBI Taxonomy" id="2562892"/>
    <lineage>
        <taxon>Bacteria</taxon>
        <taxon>Pseudomonadati</taxon>
        <taxon>Bacteroidota</taxon>
        <taxon>Flavobacteriia</taxon>
        <taxon>Flavobacteriales</taxon>
        <taxon>Flavobacteriaceae</taxon>
        <taxon>Myroides</taxon>
    </lineage>
</organism>
<dbReference type="AlphaFoldDB" id="A0A6I3LLS7"/>
<dbReference type="EMBL" id="WMJX01000061">
    <property type="protein sequence ID" value="MTG99313.1"/>
    <property type="molecule type" value="Genomic_DNA"/>
</dbReference>
<dbReference type="PROSITE" id="PS50005">
    <property type="entry name" value="TPR"/>
    <property type="match status" value="1"/>
</dbReference>
<dbReference type="RefSeq" id="WP_155093310.1">
    <property type="nucleotide sequence ID" value="NZ_CP102754.1"/>
</dbReference>
<evidence type="ECO:0000313" key="9">
    <source>
        <dbReference type="Proteomes" id="UP000438760"/>
    </source>
</evidence>
<keyword evidence="4" id="KW-0802">TPR repeat</keyword>
<feature type="signal peptide" evidence="6">
    <location>
        <begin position="1"/>
        <end position="21"/>
    </location>
</feature>
<dbReference type="InterPro" id="IPR006665">
    <property type="entry name" value="OmpA-like"/>
</dbReference>
<dbReference type="InterPro" id="IPR050330">
    <property type="entry name" value="Bact_OuterMem_StrucFunc"/>
</dbReference>
<dbReference type="Pfam" id="PF14559">
    <property type="entry name" value="TPR_19"/>
    <property type="match status" value="1"/>
</dbReference>
<dbReference type="SUPFAM" id="SSF48452">
    <property type="entry name" value="TPR-like"/>
    <property type="match status" value="1"/>
</dbReference>
<dbReference type="InterPro" id="IPR011659">
    <property type="entry name" value="WD40"/>
</dbReference>
<dbReference type="InterPro" id="IPR011042">
    <property type="entry name" value="6-blade_b-propeller_TolB-like"/>
</dbReference>
<dbReference type="InterPro" id="IPR036737">
    <property type="entry name" value="OmpA-like_sf"/>
</dbReference>
<comment type="caution">
    <text evidence="8">The sequence shown here is derived from an EMBL/GenBank/DDBJ whole genome shotgun (WGS) entry which is preliminary data.</text>
</comment>
<dbReference type="Proteomes" id="UP000438760">
    <property type="component" value="Unassembled WGS sequence"/>
</dbReference>
<keyword evidence="9" id="KW-1185">Reference proteome</keyword>
<dbReference type="Gene3D" id="1.25.40.10">
    <property type="entry name" value="Tetratricopeptide repeat domain"/>
    <property type="match status" value="1"/>
</dbReference>
<gene>
    <name evidence="8" type="ORF">GJV76_14490</name>
</gene>
<keyword evidence="6" id="KW-0732">Signal</keyword>
<keyword evidence="2 5" id="KW-0472">Membrane</keyword>
<dbReference type="Gene3D" id="2.60.40.1120">
    <property type="entry name" value="Carboxypeptidase-like, regulatory domain"/>
    <property type="match status" value="1"/>
</dbReference>
<dbReference type="CDD" id="cd07185">
    <property type="entry name" value="OmpA_C-like"/>
    <property type="match status" value="1"/>
</dbReference>
<name>A0A6I3LLS7_9FLAO</name>
<dbReference type="OrthoDB" id="9809364at2"/>
<proteinExistence type="predicted"/>
<dbReference type="GO" id="GO:0009279">
    <property type="term" value="C:cell outer membrane"/>
    <property type="evidence" value="ECO:0007669"/>
    <property type="project" value="UniProtKB-SubCell"/>
</dbReference>
<dbReference type="PRINTS" id="PR01021">
    <property type="entry name" value="OMPADOMAIN"/>
</dbReference>
<feature type="domain" description="OmpA-like" evidence="7">
    <location>
        <begin position="533"/>
        <end position="654"/>
    </location>
</feature>
<accession>A0A6I3LLS7</accession>
<reference evidence="8 9" key="1">
    <citation type="submission" date="2019-11" db="EMBL/GenBank/DDBJ databases">
        <title>Genome of Strain BIT-d1.</title>
        <authorList>
            <person name="Yang Y."/>
        </authorList>
    </citation>
    <scope>NUCLEOTIDE SEQUENCE [LARGE SCALE GENOMIC DNA]</scope>
    <source>
        <strain evidence="8 9">BIT-d1</strain>
    </source>
</reference>
<evidence type="ECO:0000256" key="4">
    <source>
        <dbReference type="PROSITE-ProRule" id="PRU00339"/>
    </source>
</evidence>
<dbReference type="Pfam" id="PF07676">
    <property type="entry name" value="PD40"/>
    <property type="match status" value="3"/>
</dbReference>
<dbReference type="Gene3D" id="3.30.1330.60">
    <property type="entry name" value="OmpA-like domain"/>
    <property type="match status" value="1"/>
</dbReference>
<evidence type="ECO:0000256" key="1">
    <source>
        <dbReference type="ARBA" id="ARBA00004442"/>
    </source>
</evidence>
<sequence length="654" mass="73744">MKIEKRIVLLLSVLCSLVSFGQGSKNKADREFSNLAYSDAIAYYEDALRHDGKNVELLLSLGDAYYFNGLYSQALKSYQEAMRDESRVFSADAYFKYVQTLKSAKNYAEADRIMDLMSTKFAGDNRVVMYKANKGYLKNIESNLGAFSATLMDKVNTPYSEYGAAMYKGHIIFASSQERNSFYQRIHSWTNDPFTKLYAAPVYIDGYVGESKLFSKKLDSRFNESTPTFSADGQTMYFSSNDRSALKKGETVLGSLYRAKLVDNKWTNIEKLPFNQPNTNTAHPALSTDEKWLYFVSDKAGGLGQSDIYRVEILSNGGFGSPENLGAKINTEGRESFPFISTDNVLYFASDGHPGLGGFDIYAVKINDDNSFGDAVNLGSSINSEYDDFAFYLDPNCKYGFMTSNRPGGIGKDDLYFVREITGVDLEFYQSLRGKVYNIVTNEVITDAPVSLYDHHHNLIETVNTDKEGQYIFKDKLCYIGYTIGVDVEGYNSIDLGLPKIDKNNEAVLDFGLDGEGVKPKQKVDDGEIRRGDDLTKLLRLEPIYFDFDRADIRYDAEVELYKVLEVMKLYPSMRVDVRAHTDNIGEEFYNFKLSQRRAENTMNWLIARGISRNRLTSRGFGGAVPVNNCVSGVPCSGEEHQANRRSEFIVEDI</sequence>
<dbReference type="SUPFAM" id="SSF82171">
    <property type="entry name" value="DPP6 N-terminal domain-like"/>
    <property type="match status" value="1"/>
</dbReference>
<evidence type="ECO:0000313" key="8">
    <source>
        <dbReference type="EMBL" id="MTG99313.1"/>
    </source>
</evidence>
<dbReference type="InterPro" id="IPR008969">
    <property type="entry name" value="CarboxyPept-like_regulatory"/>
</dbReference>
<evidence type="ECO:0000256" key="6">
    <source>
        <dbReference type="SAM" id="SignalP"/>
    </source>
</evidence>
<keyword evidence="3" id="KW-0998">Cell outer membrane</keyword>
<feature type="chain" id="PRO_5026296019" evidence="6">
    <location>
        <begin position="22"/>
        <end position="654"/>
    </location>
</feature>
<dbReference type="PANTHER" id="PTHR30329:SF21">
    <property type="entry name" value="LIPOPROTEIN YIAD-RELATED"/>
    <property type="match status" value="1"/>
</dbReference>